<dbReference type="EMBL" id="JACHOU010000030">
    <property type="protein sequence ID" value="MBB6357740.1"/>
    <property type="molecule type" value="Genomic_DNA"/>
</dbReference>
<dbReference type="AlphaFoldDB" id="A0A7X0FDK2"/>
<gene>
    <name evidence="1" type="ORF">GGR00_005564</name>
</gene>
<evidence type="ECO:0000313" key="2">
    <source>
        <dbReference type="Proteomes" id="UP000536262"/>
    </source>
</evidence>
<accession>A0A7X0FDK2</accession>
<comment type="caution">
    <text evidence="1">The sequence shown here is derived from an EMBL/GenBank/DDBJ whole genome shotgun (WGS) entry which is preliminary data.</text>
</comment>
<organism evidence="1 2">
    <name type="scientific">Aminobacter aganoensis</name>
    <dbReference type="NCBI Taxonomy" id="83264"/>
    <lineage>
        <taxon>Bacteria</taxon>
        <taxon>Pseudomonadati</taxon>
        <taxon>Pseudomonadota</taxon>
        <taxon>Alphaproteobacteria</taxon>
        <taxon>Hyphomicrobiales</taxon>
        <taxon>Phyllobacteriaceae</taxon>
        <taxon>Aminobacter</taxon>
    </lineage>
</organism>
<dbReference type="Proteomes" id="UP000536262">
    <property type="component" value="Unassembled WGS sequence"/>
</dbReference>
<name>A0A7X0FDK2_9HYPH</name>
<proteinExistence type="predicted"/>
<reference evidence="1 2" key="1">
    <citation type="submission" date="2020-08" db="EMBL/GenBank/DDBJ databases">
        <title>Genomic Encyclopedia of Type Strains, Phase IV (KMG-IV): sequencing the most valuable type-strain genomes for metagenomic binning, comparative biology and taxonomic classification.</title>
        <authorList>
            <person name="Goeker M."/>
        </authorList>
    </citation>
    <scope>NUCLEOTIDE SEQUENCE [LARGE SCALE GENOMIC DNA]</scope>
    <source>
        <strain evidence="1 2">DSM 7051</strain>
    </source>
</reference>
<sequence length="37" mass="4127">MKQFEEAIATTPSDEDLPEEIRAAIEVEGDEVVDLHV</sequence>
<keyword evidence="2" id="KW-1185">Reference proteome</keyword>
<evidence type="ECO:0000313" key="1">
    <source>
        <dbReference type="EMBL" id="MBB6357740.1"/>
    </source>
</evidence>
<protein>
    <submittedName>
        <fullName evidence="1">Uncharacterized protein</fullName>
    </submittedName>
</protein>